<dbReference type="OrthoDB" id="4405280at2759"/>
<gene>
    <name evidence="1" type="ORF">PPENT_87.1.T1190004</name>
</gene>
<name>A0A8S1XCC9_9CILI</name>
<dbReference type="Proteomes" id="UP000689195">
    <property type="component" value="Unassembled WGS sequence"/>
</dbReference>
<dbReference type="AlphaFoldDB" id="A0A8S1XCC9"/>
<organism evidence="1 2">
    <name type="scientific">Paramecium pentaurelia</name>
    <dbReference type="NCBI Taxonomy" id="43138"/>
    <lineage>
        <taxon>Eukaryota</taxon>
        <taxon>Sar</taxon>
        <taxon>Alveolata</taxon>
        <taxon>Ciliophora</taxon>
        <taxon>Intramacronucleata</taxon>
        <taxon>Oligohymenophorea</taxon>
        <taxon>Peniculida</taxon>
        <taxon>Parameciidae</taxon>
        <taxon>Paramecium</taxon>
    </lineage>
</organism>
<evidence type="ECO:0000313" key="1">
    <source>
        <dbReference type="EMBL" id="CAD8198452.1"/>
    </source>
</evidence>
<reference evidence="1" key="1">
    <citation type="submission" date="2021-01" db="EMBL/GenBank/DDBJ databases">
        <authorList>
            <consortium name="Genoscope - CEA"/>
            <person name="William W."/>
        </authorList>
    </citation>
    <scope>NUCLEOTIDE SEQUENCE</scope>
</reference>
<dbReference type="EMBL" id="CAJJDO010000119">
    <property type="protein sequence ID" value="CAD8198452.1"/>
    <property type="molecule type" value="Genomic_DNA"/>
</dbReference>
<sequence>MLNAEIFIANIQKIRPLKRIEIDKKMENYTFISQEHVKISLQPVLISLLKVDMRSYILRTTCNFQEKCHLYSTLTDETNKLTYISVIIVSYWINVKVIMEHSPCIRTCRRFIRDRMQNSQIIQWLCIHYGRYKKCRAQVCADDDASAKDFINNFLYYSNKCLTKDRVQNDIGDFCAQNSSNFICRDRSCQCKAFYEDLIVQVILNLVERMELYVFHIKNVLQTMDQLIFAMPYLIQQEKIDVDLLQLLFLHQLEQVMTKLKPQLILNVILIQVQVSLVVQDVFKIQNQAHHTEELNNNVNYLKKHTGLDDKKNSTYEYLRTCAYYIIATADVEYVIFMKECIKKCIGCGDQETCAQFLGTSGRDYFWNTSTALVKANCTKNKCSDISGKNNKQCIDGMPPFKTTDDPFCIFDGTSYIIYGKNYNAFNRTEETCPTSLGRDCSCKATTVKDHVLRDYVQKHQILLQLMLIVRNIIKILTQLVMDAQVLNQVSIQHHKLLILERGKYLNICQKCMI</sequence>
<evidence type="ECO:0000313" key="2">
    <source>
        <dbReference type="Proteomes" id="UP000689195"/>
    </source>
</evidence>
<protein>
    <submittedName>
        <fullName evidence="1">Uncharacterized protein</fullName>
    </submittedName>
</protein>
<keyword evidence="2" id="KW-1185">Reference proteome</keyword>
<proteinExistence type="predicted"/>
<accession>A0A8S1XCC9</accession>
<comment type="caution">
    <text evidence="1">The sequence shown here is derived from an EMBL/GenBank/DDBJ whole genome shotgun (WGS) entry which is preliminary data.</text>
</comment>